<reference evidence="2" key="1">
    <citation type="submission" date="2019-06" db="EMBL/GenBank/DDBJ databases">
        <title>Draft genome sequence of the griseofulvin-producing fungus Xylaria cubensis strain G536.</title>
        <authorList>
            <person name="Mead M.E."/>
            <person name="Raja H.A."/>
            <person name="Steenwyk J.L."/>
            <person name="Knowles S.L."/>
            <person name="Oberlies N.H."/>
            <person name="Rokas A."/>
        </authorList>
    </citation>
    <scope>NUCLEOTIDE SEQUENCE [LARGE SCALE GENOMIC DNA]</scope>
    <source>
        <strain evidence="2">G536</strain>
    </source>
</reference>
<comment type="caution">
    <text evidence="1">The sequence shown here is derived from an EMBL/GenBank/DDBJ whole genome shotgun (WGS) entry which is preliminary data.</text>
</comment>
<sequence>MFYKEIKFAAVVTAVLILGAWAGEPDLFYHMQRDPNIGLFARQDQSGGQIGLSNLNACASTPRYDTRLVNPRITLSDDPQHPYSVNGQQVSDFNTAIDKTCDFQKNDCSELANGAQKGQISVSDCDDQSSQCKSFLKASATQTAFLSMVTVAGNDDFDFICEN</sequence>
<protein>
    <submittedName>
        <fullName evidence="1">Uncharacterized protein</fullName>
    </submittedName>
</protein>
<dbReference type="EMBL" id="VFLP01000025">
    <property type="protein sequence ID" value="TRX94057.1"/>
    <property type="molecule type" value="Genomic_DNA"/>
</dbReference>
<dbReference type="Proteomes" id="UP000319160">
    <property type="component" value="Unassembled WGS sequence"/>
</dbReference>
<dbReference type="AlphaFoldDB" id="A0A553I1K4"/>
<gene>
    <name evidence="1" type="ORF">FHL15_005135</name>
</gene>
<name>A0A553I1K4_9PEZI</name>
<accession>A0A553I1K4</accession>
<organism evidence="1 2">
    <name type="scientific">Xylaria flabelliformis</name>
    <dbReference type="NCBI Taxonomy" id="2512241"/>
    <lineage>
        <taxon>Eukaryota</taxon>
        <taxon>Fungi</taxon>
        <taxon>Dikarya</taxon>
        <taxon>Ascomycota</taxon>
        <taxon>Pezizomycotina</taxon>
        <taxon>Sordariomycetes</taxon>
        <taxon>Xylariomycetidae</taxon>
        <taxon>Xylariales</taxon>
        <taxon>Xylariaceae</taxon>
        <taxon>Xylaria</taxon>
    </lineage>
</organism>
<dbReference type="OrthoDB" id="2507450at2759"/>
<keyword evidence="2" id="KW-1185">Reference proteome</keyword>
<evidence type="ECO:0000313" key="2">
    <source>
        <dbReference type="Proteomes" id="UP000319160"/>
    </source>
</evidence>
<dbReference type="STRING" id="2512241.A0A553I1K4"/>
<evidence type="ECO:0000313" key="1">
    <source>
        <dbReference type="EMBL" id="TRX94057.1"/>
    </source>
</evidence>
<proteinExistence type="predicted"/>